<evidence type="ECO:0000259" key="5">
    <source>
        <dbReference type="SMART" id="SM00822"/>
    </source>
</evidence>
<feature type="compositionally biased region" description="Acidic residues" evidence="4">
    <location>
        <begin position="432"/>
        <end position="444"/>
    </location>
</feature>
<dbReference type="Pfam" id="PF00106">
    <property type="entry name" value="adh_short"/>
    <property type="match status" value="1"/>
</dbReference>
<keyword evidence="2" id="KW-0521">NADP</keyword>
<dbReference type="OrthoDB" id="47007at2759"/>
<evidence type="ECO:0000256" key="1">
    <source>
        <dbReference type="ARBA" id="ARBA00006484"/>
    </source>
</evidence>
<dbReference type="InterPro" id="IPR057326">
    <property type="entry name" value="KR_dom"/>
</dbReference>
<dbReference type="PRINTS" id="PR00080">
    <property type="entry name" value="SDRFAMILY"/>
</dbReference>
<feature type="region of interest" description="Disordered" evidence="4">
    <location>
        <begin position="421"/>
        <end position="444"/>
    </location>
</feature>
<dbReference type="Gene3D" id="3.40.50.720">
    <property type="entry name" value="NAD(P)-binding Rossmann-like Domain"/>
    <property type="match status" value="2"/>
</dbReference>
<dbReference type="PROSITE" id="PS00061">
    <property type="entry name" value="ADH_SHORT"/>
    <property type="match status" value="1"/>
</dbReference>
<dbReference type="CDD" id="cd05233">
    <property type="entry name" value="SDR_c"/>
    <property type="match status" value="1"/>
</dbReference>
<feature type="domain" description="Ketoreductase" evidence="5">
    <location>
        <begin position="8"/>
        <end position="179"/>
    </location>
</feature>
<dbReference type="GO" id="GO:0016616">
    <property type="term" value="F:oxidoreductase activity, acting on the CH-OH group of donors, NAD or NADP as acceptor"/>
    <property type="evidence" value="ECO:0007669"/>
    <property type="project" value="TreeGrafter"/>
</dbReference>
<evidence type="ECO:0000313" key="7">
    <source>
        <dbReference type="Proteomes" id="UP000034947"/>
    </source>
</evidence>
<dbReference type="VEuPathDB" id="FungiDB:P175DRAFT_0473605"/>
<name>A0A0F8WEP6_9EURO</name>
<evidence type="ECO:0000256" key="3">
    <source>
        <dbReference type="RuleBase" id="RU000363"/>
    </source>
</evidence>
<comment type="similarity">
    <text evidence="1 3">Belongs to the short-chain dehydrogenases/reductases (SDR) family.</text>
</comment>
<dbReference type="InterPro" id="IPR036291">
    <property type="entry name" value="NAD(P)-bd_dom_sf"/>
</dbReference>
<dbReference type="EMBL" id="JYKN01002454">
    <property type="protein sequence ID" value="KKK16340.1"/>
    <property type="molecule type" value="Genomic_DNA"/>
</dbReference>
<dbReference type="PANTHER" id="PTHR42760:SF111">
    <property type="entry name" value="3-OXOACYL-(ACYL-CARRIER-PROTEIN) REDUCTASE (AFU_ORTHOLOGUE AFUA_1G10100)"/>
    <property type="match status" value="1"/>
</dbReference>
<comment type="caution">
    <text evidence="6">The sequence shown here is derived from an EMBL/GenBank/DDBJ whole genome shotgun (WGS) entry which is preliminary data.</text>
</comment>
<feature type="region of interest" description="Disordered" evidence="4">
    <location>
        <begin position="273"/>
        <end position="299"/>
    </location>
</feature>
<dbReference type="AlphaFoldDB" id="A0A0F8WEP6"/>
<dbReference type="GO" id="GO:0044550">
    <property type="term" value="P:secondary metabolite biosynthetic process"/>
    <property type="evidence" value="ECO:0007669"/>
    <property type="project" value="UniProtKB-ARBA"/>
</dbReference>
<dbReference type="VEuPathDB" id="FungiDB:P175DRAFT_0499038"/>
<reference evidence="6 7" key="1">
    <citation type="submission" date="2015-02" db="EMBL/GenBank/DDBJ databases">
        <title>Draft Genome Sequences of Two Closely-Related Aflatoxigenic Aspergillus Species Obtained from the Cote d'Ivoire.</title>
        <authorList>
            <person name="Moore G.G."/>
            <person name="Beltz S.B."/>
            <person name="Mack B.M."/>
        </authorList>
    </citation>
    <scope>NUCLEOTIDE SEQUENCE [LARGE SCALE GENOMIC DNA]</scope>
    <source>
        <strain evidence="6 7">SRRC1432</strain>
    </source>
</reference>
<organism evidence="6 7">
    <name type="scientific">Aspergillus ochraceoroseus</name>
    <dbReference type="NCBI Taxonomy" id="138278"/>
    <lineage>
        <taxon>Eukaryota</taxon>
        <taxon>Fungi</taxon>
        <taxon>Dikarya</taxon>
        <taxon>Ascomycota</taxon>
        <taxon>Pezizomycotina</taxon>
        <taxon>Eurotiomycetes</taxon>
        <taxon>Eurotiomycetidae</taxon>
        <taxon>Eurotiales</taxon>
        <taxon>Aspergillaceae</taxon>
        <taxon>Aspergillus</taxon>
        <taxon>Aspergillus subgen. Nidulantes</taxon>
    </lineage>
</organism>
<evidence type="ECO:0000256" key="4">
    <source>
        <dbReference type="SAM" id="MobiDB-lite"/>
    </source>
</evidence>
<keyword evidence="7" id="KW-1185">Reference proteome</keyword>
<dbReference type="GO" id="GO:0006633">
    <property type="term" value="P:fatty acid biosynthetic process"/>
    <property type="evidence" value="ECO:0007669"/>
    <property type="project" value="TreeGrafter"/>
</dbReference>
<proteinExistence type="inferred from homology"/>
<dbReference type="SMART" id="SM00822">
    <property type="entry name" value="PKS_KR"/>
    <property type="match status" value="1"/>
</dbReference>
<dbReference type="InterPro" id="IPR020904">
    <property type="entry name" value="Sc_DH/Rdtase_CS"/>
</dbReference>
<feature type="compositionally biased region" description="Low complexity" evidence="4">
    <location>
        <begin position="279"/>
        <end position="299"/>
    </location>
</feature>
<dbReference type="InterPro" id="IPR002347">
    <property type="entry name" value="SDR_fam"/>
</dbReference>
<dbReference type="PANTHER" id="PTHR42760">
    <property type="entry name" value="SHORT-CHAIN DEHYDROGENASES/REDUCTASES FAMILY MEMBER"/>
    <property type="match status" value="1"/>
</dbReference>
<dbReference type="PRINTS" id="PR00081">
    <property type="entry name" value="GDHRDH"/>
</dbReference>
<dbReference type="SUPFAM" id="SSF51735">
    <property type="entry name" value="NAD(P)-binding Rossmann-fold domains"/>
    <property type="match status" value="1"/>
</dbReference>
<dbReference type="Pfam" id="PF13561">
    <property type="entry name" value="adh_short_C2"/>
    <property type="match status" value="1"/>
</dbReference>
<sequence length="488" mass="51628">MSRPLEGKVGIITGGSRGIGEAIANNLAAKGCFLLLNFTSESSRAPTEELCASLSTTYSVRCASVQADLSTPTEAVQAILSAFKTHFPDRHQIDILINNAGVSKDRTLNDPAVAPYLPTDRTGRIVNISSVSASMGFEGQSVYGGTKAALEAMTRTWARELADRATVNAVNPGPVIGDMYFQAGEGFWNQIQGFQDNTPLSKLVEADPLVGGLSGEQVRLIQEKMGGRRPAFTSEIAGVVAMLSLRSLRSSPLIQLGAFSPAQTITIPPPAVVSDAQRQRQQQQQQQQQPAPVPAPTSTSTIALAGTRANRMPYSTASTGKPQADEIIEEIQDLYETAKDEFEIASESTDGATIYAASDRESARDALDQLLAVYSIYTSPFAEAEAEAEAEIAELRGATGAPGAAAAAAAAAALGDSSPLRGRVSSSAGVEEALEEEEDFEDGAVIELGVDPEEITEEVREEVKRRIGGRIRELQSAVEALEGRAKAD</sequence>
<accession>A0A0F8WEP6</accession>
<dbReference type="Proteomes" id="UP000034947">
    <property type="component" value="Unassembled WGS sequence"/>
</dbReference>
<gene>
    <name evidence="6" type="ORF">AOCH_002344</name>
</gene>
<evidence type="ECO:0000256" key="2">
    <source>
        <dbReference type="ARBA" id="ARBA00022857"/>
    </source>
</evidence>
<protein>
    <recommendedName>
        <fullName evidence="5">Ketoreductase domain-containing protein</fullName>
    </recommendedName>
</protein>
<dbReference type="GO" id="GO:0048038">
    <property type="term" value="F:quinone binding"/>
    <property type="evidence" value="ECO:0007669"/>
    <property type="project" value="TreeGrafter"/>
</dbReference>
<evidence type="ECO:0000313" key="6">
    <source>
        <dbReference type="EMBL" id="KKK16340.1"/>
    </source>
</evidence>